<dbReference type="InterPro" id="IPR010982">
    <property type="entry name" value="Lambda_DNA-bd_dom_sf"/>
</dbReference>
<keyword evidence="3" id="KW-1185">Reference proteome</keyword>
<dbReference type="EMBL" id="JBHUFA010000004">
    <property type="protein sequence ID" value="MFD1696440.1"/>
    <property type="molecule type" value="Genomic_DNA"/>
</dbReference>
<dbReference type="SMART" id="SM00530">
    <property type="entry name" value="HTH_XRE"/>
    <property type="match status" value="1"/>
</dbReference>
<evidence type="ECO:0000313" key="3">
    <source>
        <dbReference type="Proteomes" id="UP001597327"/>
    </source>
</evidence>
<dbReference type="InterPro" id="IPR001387">
    <property type="entry name" value="Cro/C1-type_HTH"/>
</dbReference>
<dbReference type="CDD" id="cd00093">
    <property type="entry name" value="HTH_XRE"/>
    <property type="match status" value="1"/>
</dbReference>
<comment type="caution">
    <text evidence="2">The sequence shown here is derived from an EMBL/GenBank/DDBJ whole genome shotgun (WGS) entry which is preliminary data.</text>
</comment>
<dbReference type="PROSITE" id="PS50943">
    <property type="entry name" value="HTH_CROC1"/>
    <property type="match status" value="1"/>
</dbReference>
<dbReference type="Proteomes" id="UP001597327">
    <property type="component" value="Unassembled WGS sequence"/>
</dbReference>
<organism evidence="2 3">
    <name type="scientific">Roseibium aestuarii</name>
    <dbReference type="NCBI Taxonomy" id="2600299"/>
    <lineage>
        <taxon>Bacteria</taxon>
        <taxon>Pseudomonadati</taxon>
        <taxon>Pseudomonadota</taxon>
        <taxon>Alphaproteobacteria</taxon>
        <taxon>Hyphomicrobiales</taxon>
        <taxon>Stappiaceae</taxon>
        <taxon>Roseibium</taxon>
    </lineage>
</organism>
<evidence type="ECO:0000259" key="1">
    <source>
        <dbReference type="PROSITE" id="PS50943"/>
    </source>
</evidence>
<protein>
    <recommendedName>
        <fullName evidence="1">HTH cro/C1-type domain-containing protein</fullName>
    </recommendedName>
</protein>
<accession>A0ABW4K1N8</accession>
<dbReference type="Gene3D" id="1.10.260.40">
    <property type="entry name" value="lambda repressor-like DNA-binding domains"/>
    <property type="match status" value="1"/>
</dbReference>
<evidence type="ECO:0000313" key="2">
    <source>
        <dbReference type="EMBL" id="MFD1696440.1"/>
    </source>
</evidence>
<name>A0ABW4K1N8_9HYPH</name>
<feature type="domain" description="HTH cro/C1-type" evidence="1">
    <location>
        <begin position="43"/>
        <end position="66"/>
    </location>
</feature>
<reference evidence="3" key="1">
    <citation type="journal article" date="2019" name="Int. J. Syst. Evol. Microbiol.">
        <title>The Global Catalogue of Microorganisms (GCM) 10K type strain sequencing project: providing services to taxonomists for standard genome sequencing and annotation.</title>
        <authorList>
            <consortium name="The Broad Institute Genomics Platform"/>
            <consortium name="The Broad Institute Genome Sequencing Center for Infectious Disease"/>
            <person name="Wu L."/>
            <person name="Ma J."/>
        </authorList>
    </citation>
    <scope>NUCLEOTIDE SEQUENCE [LARGE SCALE GENOMIC DNA]</scope>
    <source>
        <strain evidence="3">JCM 3369</strain>
    </source>
</reference>
<dbReference type="SUPFAM" id="SSF47413">
    <property type="entry name" value="lambda repressor-like DNA-binding domains"/>
    <property type="match status" value="1"/>
</dbReference>
<sequence length="132" mass="14578">MGTQTLQARIRIRLKQLNLTPTAASRRVSENHDLFRQVLRLEGNGSPRVDTVFRIAEALETSFVWLVTGEEGAATARAPTEGPLDRDRIRDAIIAALGFLKAQGREADPDTLAELVTGLYLGLEPREEDRPA</sequence>
<dbReference type="RefSeq" id="WP_149892684.1">
    <property type="nucleotide sequence ID" value="NZ_JBHUFA010000004.1"/>
</dbReference>
<proteinExistence type="predicted"/>
<gene>
    <name evidence="2" type="ORF">ACFSC7_13005</name>
</gene>